<dbReference type="InterPro" id="IPR005119">
    <property type="entry name" value="LysR_subst-bd"/>
</dbReference>
<feature type="domain" description="HTH lysR-type" evidence="5">
    <location>
        <begin position="3"/>
        <end position="60"/>
    </location>
</feature>
<dbReference type="Proteomes" id="UP001549320">
    <property type="component" value="Unassembled WGS sequence"/>
</dbReference>
<dbReference type="InterPro" id="IPR036388">
    <property type="entry name" value="WH-like_DNA-bd_sf"/>
</dbReference>
<evidence type="ECO:0000313" key="6">
    <source>
        <dbReference type="EMBL" id="MET4575044.1"/>
    </source>
</evidence>
<dbReference type="SUPFAM" id="SSF53850">
    <property type="entry name" value="Periplasmic binding protein-like II"/>
    <property type="match status" value="1"/>
</dbReference>
<keyword evidence="7" id="KW-1185">Reference proteome</keyword>
<evidence type="ECO:0000313" key="7">
    <source>
        <dbReference type="Proteomes" id="UP001549320"/>
    </source>
</evidence>
<dbReference type="GO" id="GO:0003677">
    <property type="term" value="F:DNA binding"/>
    <property type="evidence" value="ECO:0007669"/>
    <property type="project" value="UniProtKB-KW"/>
</dbReference>
<dbReference type="Pfam" id="PF03466">
    <property type="entry name" value="LysR_substrate"/>
    <property type="match status" value="1"/>
</dbReference>
<evidence type="ECO:0000256" key="2">
    <source>
        <dbReference type="ARBA" id="ARBA00023015"/>
    </source>
</evidence>
<name>A0ABV2Q1Y8_9BURK</name>
<comment type="similarity">
    <text evidence="1">Belongs to the LysR transcriptional regulatory family.</text>
</comment>
<dbReference type="RefSeq" id="WP_354440273.1">
    <property type="nucleotide sequence ID" value="NZ_JBEPSH010000001.1"/>
</dbReference>
<sequence>MLIDLVQLRTFVAVAEEQHLTRAAERLHISLSAASAHVRAIEEHLDTQLFVRTNRSLELTQAGETLVRKAKLLLNEAVLFSSFASELKGKIQGTLMVGTSSDLTANRLGEVVSDLRSHHRLIKVDLRVRPSSSTRQGLKNGELDIGVLLDRPTDAALVYHELTRVHFSIVGPVSWKEQIESASWQELADLPWIAPADSGMAYSAVLQEVFGARGLTLNTVIGFDNATSARALVERGAGVTLVRREHAVEGEAAGRLVVSPLSVPSQYSLCAAHLASRRNDPLIRAFLDSAARVWPEVTTLNVGSDTGV</sequence>
<dbReference type="PANTHER" id="PTHR30419">
    <property type="entry name" value="HTH-TYPE TRANSCRIPTIONAL REGULATOR YBHD"/>
    <property type="match status" value="1"/>
</dbReference>
<dbReference type="Gene3D" id="3.40.190.10">
    <property type="entry name" value="Periplasmic binding protein-like II"/>
    <property type="match status" value="2"/>
</dbReference>
<evidence type="ECO:0000256" key="1">
    <source>
        <dbReference type="ARBA" id="ARBA00009437"/>
    </source>
</evidence>
<keyword evidence="4" id="KW-0804">Transcription</keyword>
<protein>
    <submittedName>
        <fullName evidence="6">DNA-binding transcriptional LysR family regulator</fullName>
    </submittedName>
</protein>
<dbReference type="EMBL" id="JBEPSH010000001">
    <property type="protein sequence ID" value="MET4575044.1"/>
    <property type="molecule type" value="Genomic_DNA"/>
</dbReference>
<accession>A0ABV2Q1Y8</accession>
<comment type="caution">
    <text evidence="6">The sequence shown here is derived from an EMBL/GenBank/DDBJ whole genome shotgun (WGS) entry which is preliminary data.</text>
</comment>
<reference evidence="6 7" key="1">
    <citation type="submission" date="2024-06" db="EMBL/GenBank/DDBJ databases">
        <title>Sorghum-associated microbial communities from plants grown in Nebraska, USA.</title>
        <authorList>
            <person name="Schachtman D."/>
        </authorList>
    </citation>
    <scope>NUCLEOTIDE SEQUENCE [LARGE SCALE GENOMIC DNA]</scope>
    <source>
        <strain evidence="6 7">2709</strain>
    </source>
</reference>
<proteinExistence type="inferred from homology"/>
<evidence type="ECO:0000256" key="4">
    <source>
        <dbReference type="ARBA" id="ARBA00023163"/>
    </source>
</evidence>
<dbReference type="InterPro" id="IPR036390">
    <property type="entry name" value="WH_DNA-bd_sf"/>
</dbReference>
<keyword evidence="2" id="KW-0805">Transcription regulation</keyword>
<dbReference type="InterPro" id="IPR050950">
    <property type="entry name" value="HTH-type_LysR_regulators"/>
</dbReference>
<dbReference type="PROSITE" id="PS50931">
    <property type="entry name" value="HTH_LYSR"/>
    <property type="match status" value="1"/>
</dbReference>
<dbReference type="Pfam" id="PF00126">
    <property type="entry name" value="HTH_1"/>
    <property type="match status" value="1"/>
</dbReference>
<evidence type="ECO:0000259" key="5">
    <source>
        <dbReference type="PROSITE" id="PS50931"/>
    </source>
</evidence>
<dbReference type="InterPro" id="IPR000847">
    <property type="entry name" value="LysR_HTH_N"/>
</dbReference>
<dbReference type="Gene3D" id="1.10.10.10">
    <property type="entry name" value="Winged helix-like DNA-binding domain superfamily/Winged helix DNA-binding domain"/>
    <property type="match status" value="1"/>
</dbReference>
<keyword evidence="3 6" id="KW-0238">DNA-binding</keyword>
<gene>
    <name evidence="6" type="ORF">ABIE13_000141</name>
</gene>
<organism evidence="6 7">
    <name type="scientific">Ottowia thiooxydans</name>
    <dbReference type="NCBI Taxonomy" id="219182"/>
    <lineage>
        <taxon>Bacteria</taxon>
        <taxon>Pseudomonadati</taxon>
        <taxon>Pseudomonadota</taxon>
        <taxon>Betaproteobacteria</taxon>
        <taxon>Burkholderiales</taxon>
        <taxon>Comamonadaceae</taxon>
        <taxon>Ottowia</taxon>
    </lineage>
</organism>
<evidence type="ECO:0000256" key="3">
    <source>
        <dbReference type="ARBA" id="ARBA00023125"/>
    </source>
</evidence>
<dbReference type="CDD" id="cd05466">
    <property type="entry name" value="PBP2_LTTR_substrate"/>
    <property type="match status" value="1"/>
</dbReference>
<dbReference type="SUPFAM" id="SSF46785">
    <property type="entry name" value="Winged helix' DNA-binding domain"/>
    <property type="match status" value="1"/>
</dbReference>